<dbReference type="EMBL" id="WLCI01000002">
    <property type="protein sequence ID" value="MTB93904.1"/>
    <property type="molecule type" value="Genomic_DNA"/>
</dbReference>
<name>A0A6I3J4I8_9ACTN</name>
<evidence type="ECO:0000256" key="3">
    <source>
        <dbReference type="ARBA" id="ARBA00022729"/>
    </source>
</evidence>
<keyword evidence="7" id="KW-1185">Reference proteome</keyword>
<dbReference type="InterPro" id="IPR015168">
    <property type="entry name" value="SsuA/THI5"/>
</dbReference>
<dbReference type="PANTHER" id="PTHR30024:SF47">
    <property type="entry name" value="TAURINE-BINDING PERIPLASMIC PROTEIN"/>
    <property type="match status" value="1"/>
</dbReference>
<feature type="chain" id="PRO_5039182404" description="Solute-binding protein family 3/N-terminal domain-containing protein" evidence="4">
    <location>
        <begin position="36"/>
        <end position="367"/>
    </location>
</feature>
<reference evidence="6 7" key="1">
    <citation type="submission" date="2019-10" db="EMBL/GenBank/DDBJ databases">
        <title>Nocardioides novel species isolated from the excrement of Marmot.</title>
        <authorList>
            <person name="Zhang G."/>
        </authorList>
    </citation>
    <scope>NUCLEOTIDE SEQUENCE [LARGE SCALE GENOMIC DNA]</scope>
    <source>
        <strain evidence="7">zg-579</strain>
    </source>
</reference>
<dbReference type="AlphaFoldDB" id="A0A6I3J4I8"/>
<dbReference type="InterPro" id="IPR001638">
    <property type="entry name" value="Solute-binding_3/MltF_N"/>
</dbReference>
<evidence type="ECO:0000256" key="4">
    <source>
        <dbReference type="SAM" id="SignalP"/>
    </source>
</evidence>
<proteinExistence type="inferred from homology"/>
<protein>
    <recommendedName>
        <fullName evidence="5">Solute-binding protein family 3/N-terminal domain-containing protein</fullName>
    </recommendedName>
</protein>
<dbReference type="PANTHER" id="PTHR30024">
    <property type="entry name" value="ALIPHATIC SULFONATES-BINDING PROTEIN-RELATED"/>
    <property type="match status" value="1"/>
</dbReference>
<dbReference type="Gene3D" id="3.40.190.10">
    <property type="entry name" value="Periplasmic binding protein-like II"/>
    <property type="match status" value="2"/>
</dbReference>
<feature type="signal peptide" evidence="4">
    <location>
        <begin position="1"/>
        <end position="35"/>
    </location>
</feature>
<comment type="similarity">
    <text evidence="2">Belongs to the bacterial solute-binding protein SsuA/TauA family.</text>
</comment>
<comment type="caution">
    <text evidence="6">The sequence shown here is derived from an EMBL/GenBank/DDBJ whole genome shotgun (WGS) entry which is preliminary data.</text>
</comment>
<evidence type="ECO:0000313" key="6">
    <source>
        <dbReference type="EMBL" id="MTB93904.1"/>
    </source>
</evidence>
<feature type="domain" description="Solute-binding protein family 3/N-terminal" evidence="5">
    <location>
        <begin position="56"/>
        <end position="290"/>
    </location>
</feature>
<evidence type="ECO:0000313" key="7">
    <source>
        <dbReference type="Proteomes" id="UP000433406"/>
    </source>
</evidence>
<dbReference type="SUPFAM" id="SSF53850">
    <property type="entry name" value="Periplasmic binding protein-like II"/>
    <property type="match status" value="1"/>
</dbReference>
<keyword evidence="3 4" id="KW-0732">Signal</keyword>
<evidence type="ECO:0000256" key="2">
    <source>
        <dbReference type="ARBA" id="ARBA00010742"/>
    </source>
</evidence>
<evidence type="ECO:0000259" key="5">
    <source>
        <dbReference type="SMART" id="SM00062"/>
    </source>
</evidence>
<sequence>MNLSLNLSRSRVGVLLSASVAAGMLLAGCSSTESASSAATEKVGECVRPAEKTPLTLGVSTSLAYAHMYIAKEFGFFEEENLDVEFTQLTNPSDTLPLISQGEIDGAFGGMSAGFLNAVDRGLNIRMVQARGDYPAEAEKGAAFLVRKDLLDDGTVKDVSDLEGRTIGFNGGEGDIANAGGYFISKILEDGDLTLKDIKVSNVGFADTEVAFKSKAIDAAFVPSPFNTMLQENGLAEPFGDQEKLAEETTGGLILGPNLLEDNRVAGEALLRAFLKAADVMREGDYRENPDVVEALLANEYDENTIATTPLYAYEAGLPLNEESFSRFQETFTEYGDVLTAEEPIPFDELTDEKLREAAVATHGKCD</sequence>
<dbReference type="Pfam" id="PF09084">
    <property type="entry name" value="NMT1"/>
    <property type="match status" value="1"/>
</dbReference>
<dbReference type="GO" id="GO:0042597">
    <property type="term" value="C:periplasmic space"/>
    <property type="evidence" value="ECO:0007669"/>
    <property type="project" value="UniProtKB-SubCell"/>
</dbReference>
<dbReference type="RefSeq" id="WP_154613650.1">
    <property type="nucleotide sequence ID" value="NZ_CP053660.1"/>
</dbReference>
<dbReference type="Proteomes" id="UP000433406">
    <property type="component" value="Unassembled WGS sequence"/>
</dbReference>
<comment type="subcellular location">
    <subcellularLocation>
        <location evidence="1">Periplasm</location>
    </subcellularLocation>
</comment>
<accession>A0A6I3J4I8</accession>
<gene>
    <name evidence="6" type="ORF">GGQ22_02305</name>
</gene>
<dbReference type="SMART" id="SM00062">
    <property type="entry name" value="PBPb"/>
    <property type="match status" value="1"/>
</dbReference>
<evidence type="ECO:0000256" key="1">
    <source>
        <dbReference type="ARBA" id="ARBA00004418"/>
    </source>
</evidence>
<organism evidence="6 7">
    <name type="scientific">Nocardioides marmotae</name>
    <dbReference type="NCBI Taxonomy" id="2663857"/>
    <lineage>
        <taxon>Bacteria</taxon>
        <taxon>Bacillati</taxon>
        <taxon>Actinomycetota</taxon>
        <taxon>Actinomycetes</taxon>
        <taxon>Propionibacteriales</taxon>
        <taxon>Nocardioidaceae</taxon>
        <taxon>Nocardioides</taxon>
    </lineage>
</organism>